<dbReference type="PATRIC" id="fig|1605367.3.peg.2731"/>
<dbReference type="RefSeq" id="WP_055145728.1">
    <property type="nucleotide sequence ID" value="NZ_JXSZ01000006.1"/>
</dbReference>
<evidence type="ECO:0000313" key="2">
    <source>
        <dbReference type="Proteomes" id="UP000050454"/>
    </source>
</evidence>
<dbReference type="InterPro" id="IPR011466">
    <property type="entry name" value="DUF1572"/>
</dbReference>
<dbReference type="Gene3D" id="1.20.120.450">
    <property type="entry name" value="dinb family like domain"/>
    <property type="match status" value="1"/>
</dbReference>
<dbReference type="AlphaFoldDB" id="A0A0P7C2N1"/>
<proteinExistence type="predicted"/>
<name>A0A0P7C2N1_9BACT</name>
<comment type="caution">
    <text evidence="1">The sequence shown here is derived from an EMBL/GenBank/DDBJ whole genome shotgun (WGS) entry which is preliminary data.</text>
</comment>
<evidence type="ECO:0000313" key="1">
    <source>
        <dbReference type="EMBL" id="KPM48350.1"/>
    </source>
</evidence>
<accession>A0A0P7C2N1</accession>
<dbReference type="OrthoDB" id="893570at2"/>
<sequence length="145" mass="16639">MTELAAVFEKDLKKLKEEILQYDSEDLLFKTVKGISNSGGNLSMHLCGNLRHFIGAVLGNSGYVRNREEEFTGRFTTQKLVEDIEETIAIVKSMLSNLSEDDFSKTYPLQVFGSEMSTQFFIYHLLGHLNYHLGQINYHRRLITN</sequence>
<protein>
    <submittedName>
        <fullName evidence="1">DinB superfamily protein</fullName>
    </submittedName>
</protein>
<gene>
    <name evidence="1" type="ORF">AFM12_06800</name>
</gene>
<dbReference type="EMBL" id="LGTQ01000006">
    <property type="protein sequence ID" value="KPM48350.1"/>
    <property type="molecule type" value="Genomic_DNA"/>
</dbReference>
<dbReference type="STRING" id="1605367.AFM12_06800"/>
<dbReference type="SUPFAM" id="SSF109854">
    <property type="entry name" value="DinB/YfiT-like putative metalloenzymes"/>
    <property type="match status" value="1"/>
</dbReference>
<organism evidence="1 2">
    <name type="scientific">Jiulongibacter sediminis</name>
    <dbReference type="NCBI Taxonomy" id="1605367"/>
    <lineage>
        <taxon>Bacteria</taxon>
        <taxon>Pseudomonadati</taxon>
        <taxon>Bacteroidota</taxon>
        <taxon>Cytophagia</taxon>
        <taxon>Cytophagales</taxon>
        <taxon>Leadbetterellaceae</taxon>
        <taxon>Jiulongibacter</taxon>
    </lineage>
</organism>
<keyword evidence="2" id="KW-1185">Reference proteome</keyword>
<dbReference type="Pfam" id="PF07609">
    <property type="entry name" value="DUF1572"/>
    <property type="match status" value="1"/>
</dbReference>
<dbReference type="InterPro" id="IPR034660">
    <property type="entry name" value="DinB/YfiT-like"/>
</dbReference>
<dbReference type="Proteomes" id="UP000050454">
    <property type="component" value="Unassembled WGS sequence"/>
</dbReference>
<reference evidence="1 2" key="1">
    <citation type="submission" date="2015-07" db="EMBL/GenBank/DDBJ databases">
        <title>The draft genome sequence of Leadbetterella sp. JN14-9.</title>
        <authorList>
            <person name="Liu Y."/>
            <person name="Du J."/>
            <person name="Shao Z."/>
        </authorList>
    </citation>
    <scope>NUCLEOTIDE SEQUENCE [LARGE SCALE GENOMIC DNA]</scope>
    <source>
        <strain evidence="1 2">JN14-9</strain>
    </source>
</reference>